<dbReference type="EMBL" id="JAXIOK010000011">
    <property type="protein sequence ID" value="KAK4759556.1"/>
    <property type="molecule type" value="Genomic_DNA"/>
</dbReference>
<keyword evidence="2" id="KW-1185">Reference proteome</keyword>
<sequence length="55" mass="6152">MARRISYITGAQLLTLRRRPNIAIIDVRDRRGTATAIILDLCTTRSTLSPTRSPV</sequence>
<proteinExistence type="predicted"/>
<comment type="caution">
    <text evidence="1">The sequence shown here is derived from an EMBL/GenBank/DDBJ whole genome shotgun (WGS) entry which is preliminary data.</text>
</comment>
<evidence type="ECO:0000313" key="2">
    <source>
        <dbReference type="Proteomes" id="UP001345219"/>
    </source>
</evidence>
<accession>A0AAN7Q4K1</accession>
<name>A0AAN7Q4K1_9MYRT</name>
<evidence type="ECO:0000313" key="1">
    <source>
        <dbReference type="EMBL" id="KAK4759556.1"/>
    </source>
</evidence>
<dbReference type="Proteomes" id="UP001345219">
    <property type="component" value="Chromosome 17"/>
</dbReference>
<dbReference type="AlphaFoldDB" id="A0AAN7Q4K1"/>
<reference evidence="1 2" key="1">
    <citation type="journal article" date="2023" name="Hortic Res">
        <title>Pangenome of water caltrop reveals structural variations and asymmetric subgenome divergence after allopolyploidization.</title>
        <authorList>
            <person name="Zhang X."/>
            <person name="Chen Y."/>
            <person name="Wang L."/>
            <person name="Yuan Y."/>
            <person name="Fang M."/>
            <person name="Shi L."/>
            <person name="Lu R."/>
            <person name="Comes H.P."/>
            <person name="Ma Y."/>
            <person name="Chen Y."/>
            <person name="Huang G."/>
            <person name="Zhou Y."/>
            <person name="Zheng Z."/>
            <person name="Qiu Y."/>
        </authorList>
    </citation>
    <scope>NUCLEOTIDE SEQUENCE [LARGE SCALE GENOMIC DNA]</scope>
    <source>
        <tissue evidence="1">Roots</tissue>
    </source>
</reference>
<organism evidence="1 2">
    <name type="scientific">Trapa incisa</name>
    <dbReference type="NCBI Taxonomy" id="236973"/>
    <lineage>
        <taxon>Eukaryota</taxon>
        <taxon>Viridiplantae</taxon>
        <taxon>Streptophyta</taxon>
        <taxon>Embryophyta</taxon>
        <taxon>Tracheophyta</taxon>
        <taxon>Spermatophyta</taxon>
        <taxon>Magnoliopsida</taxon>
        <taxon>eudicotyledons</taxon>
        <taxon>Gunneridae</taxon>
        <taxon>Pentapetalae</taxon>
        <taxon>rosids</taxon>
        <taxon>malvids</taxon>
        <taxon>Myrtales</taxon>
        <taxon>Lythraceae</taxon>
        <taxon>Trapa</taxon>
    </lineage>
</organism>
<gene>
    <name evidence="1" type="ORF">SAY87_022687</name>
</gene>
<protein>
    <submittedName>
        <fullName evidence="1">Uncharacterized protein</fullName>
    </submittedName>
</protein>